<dbReference type="RefSeq" id="WP_179228086.1">
    <property type="nucleotide sequence ID" value="NZ_JACBKA010000027.1"/>
</dbReference>
<gene>
    <name evidence="1" type="ORF">HZI69_09080</name>
</gene>
<evidence type="ECO:0000313" key="2">
    <source>
        <dbReference type="Proteomes" id="UP000590599"/>
    </source>
</evidence>
<dbReference type="AlphaFoldDB" id="A0A852PW74"/>
<dbReference type="InterPro" id="IPR036709">
    <property type="entry name" value="Autotransporte_beta_dom_sf"/>
</dbReference>
<evidence type="ECO:0000313" key="1">
    <source>
        <dbReference type="EMBL" id="NYA27981.1"/>
    </source>
</evidence>
<sequence>MGQDLTLSNKNSLGWYLSYRNTQIKQNGYDAPASQFLMKYNNIKWTDHSLASGIKWNYSITTKLTLLNNIEIEHQIKSNVTGAVQIGNLKHDYHLNIHKTQWSISSGLNYQFSPKFSVSLTPYIKNGLISSKQWGTYLSLEGKF</sequence>
<evidence type="ECO:0008006" key="3">
    <source>
        <dbReference type="Google" id="ProtNLM"/>
    </source>
</evidence>
<dbReference type="Proteomes" id="UP000590599">
    <property type="component" value="Unassembled WGS sequence"/>
</dbReference>
<proteinExistence type="predicted"/>
<accession>A0A852PW74</accession>
<dbReference type="SUPFAM" id="SSF103515">
    <property type="entry name" value="Autotransporter"/>
    <property type="match status" value="1"/>
</dbReference>
<protein>
    <recommendedName>
        <fullName evidence="3">Autotransporter domain-containing protein</fullName>
    </recommendedName>
</protein>
<organism evidence="1 2">
    <name type="scientific">Haemophilus haemolyticus</name>
    <dbReference type="NCBI Taxonomy" id="726"/>
    <lineage>
        <taxon>Bacteria</taxon>
        <taxon>Pseudomonadati</taxon>
        <taxon>Pseudomonadota</taxon>
        <taxon>Gammaproteobacteria</taxon>
        <taxon>Pasteurellales</taxon>
        <taxon>Pasteurellaceae</taxon>
        <taxon>Haemophilus</taxon>
    </lineage>
</organism>
<dbReference type="Gene3D" id="2.40.128.130">
    <property type="entry name" value="Autotransporter beta-domain"/>
    <property type="match status" value="1"/>
</dbReference>
<comment type="caution">
    <text evidence="1">The sequence shown here is derived from an EMBL/GenBank/DDBJ whole genome shotgun (WGS) entry which is preliminary data.</text>
</comment>
<name>A0A852PW74_HAEHA</name>
<dbReference type="EMBL" id="JACBKA010000027">
    <property type="protein sequence ID" value="NYA27981.1"/>
    <property type="molecule type" value="Genomic_DNA"/>
</dbReference>
<reference evidence="1 2" key="1">
    <citation type="submission" date="2020-07" db="EMBL/GenBank/DDBJ databases">
        <title>Genus Haemophilus, Bergeys manual.</title>
        <authorList>
            <person name="Noerskov-Lauritsen N."/>
        </authorList>
    </citation>
    <scope>NUCLEOTIDE SEQUENCE [LARGE SCALE GENOMIC DNA]</scope>
    <source>
        <strain evidence="1 2">CCUG30047</strain>
    </source>
</reference>